<dbReference type="RefSeq" id="XP_002670231.1">
    <property type="nucleotide sequence ID" value="XM_002670185.1"/>
</dbReference>
<organism evidence="6">
    <name type="scientific">Naegleria gruberi</name>
    <name type="common">Amoeba</name>
    <dbReference type="NCBI Taxonomy" id="5762"/>
    <lineage>
        <taxon>Eukaryota</taxon>
        <taxon>Discoba</taxon>
        <taxon>Heterolobosea</taxon>
        <taxon>Tetramitia</taxon>
        <taxon>Eutetramitia</taxon>
        <taxon>Vahlkampfiidae</taxon>
        <taxon>Naegleria</taxon>
    </lineage>
</organism>
<feature type="domain" description="S-Me-THD N-terminal" evidence="3">
    <location>
        <begin position="610"/>
        <end position="765"/>
    </location>
</feature>
<feature type="domain" description="S-Me-THD-like C-terminal" evidence="4">
    <location>
        <begin position="776"/>
        <end position="969"/>
    </location>
</feature>
<dbReference type="InterPro" id="IPR010318">
    <property type="entry name" value="S-Me-THD_N"/>
</dbReference>
<dbReference type="VEuPathDB" id="AmoebaDB:NAEGRDRAFT_81934"/>
<dbReference type="InParanoid" id="D2W0J3"/>
<dbReference type="InterPro" id="IPR048350">
    <property type="entry name" value="S-Me-THD-like_C"/>
</dbReference>
<dbReference type="OMA" id="RVNYSMP"/>
<dbReference type="AlphaFoldDB" id="D2W0J3"/>
<evidence type="ECO:0000259" key="4">
    <source>
        <dbReference type="Pfam" id="PF20906"/>
    </source>
</evidence>
<dbReference type="GeneID" id="8861043"/>
<reference evidence="5 6" key="1">
    <citation type="journal article" date="2010" name="Cell">
        <title>The genome of Naegleria gruberi illuminates early eukaryotic versatility.</title>
        <authorList>
            <person name="Fritz-Laylin L.K."/>
            <person name="Prochnik S.E."/>
            <person name="Ginger M.L."/>
            <person name="Dacks J.B."/>
            <person name="Carpenter M.L."/>
            <person name="Field M.C."/>
            <person name="Kuo A."/>
            <person name="Paredez A."/>
            <person name="Chapman J."/>
            <person name="Pham J."/>
            <person name="Shu S."/>
            <person name="Neupane R."/>
            <person name="Cipriano M."/>
            <person name="Mancuso J."/>
            <person name="Tu H."/>
            <person name="Salamov A."/>
            <person name="Lindquist E."/>
            <person name="Shapiro H."/>
            <person name="Lucas S."/>
            <person name="Grigoriev I.V."/>
            <person name="Cande W.Z."/>
            <person name="Fulton C."/>
            <person name="Rokhsar D.S."/>
            <person name="Dawson S.C."/>
        </authorList>
    </citation>
    <scope>NUCLEOTIDE SEQUENCE [LARGE SCALE GENOMIC DNA]</scope>
    <source>
        <strain evidence="5 6">NEG-M</strain>
    </source>
</reference>
<dbReference type="Gene3D" id="3.40.1610.10">
    <property type="entry name" value="CV3147-like domain"/>
    <property type="match status" value="1"/>
</dbReference>
<feature type="domain" description="Hydantoinase A/oxoprolinase" evidence="1">
    <location>
        <begin position="211"/>
        <end position="477"/>
    </location>
</feature>
<dbReference type="InterPro" id="IPR002821">
    <property type="entry name" value="Hydantoinase_A"/>
</dbReference>
<dbReference type="Pfam" id="PF05378">
    <property type="entry name" value="Hydant_A_N"/>
    <property type="match status" value="1"/>
</dbReference>
<dbReference type="OrthoDB" id="5404895at2759"/>
<dbReference type="eggNOG" id="ENOG502QQBE">
    <property type="taxonomic scope" value="Eukaryota"/>
</dbReference>
<dbReference type="Proteomes" id="UP000006671">
    <property type="component" value="Unassembled WGS sequence"/>
</dbReference>
<dbReference type="Pfam" id="PF20906">
    <property type="entry name" value="S-Me-THD_C"/>
    <property type="match status" value="1"/>
</dbReference>
<dbReference type="Pfam" id="PF01968">
    <property type="entry name" value="Hydantoinase_A"/>
    <property type="match status" value="1"/>
</dbReference>
<evidence type="ECO:0000259" key="3">
    <source>
        <dbReference type="Pfam" id="PF06032"/>
    </source>
</evidence>
<evidence type="ECO:0000313" key="5">
    <source>
        <dbReference type="EMBL" id="EFC37487.1"/>
    </source>
</evidence>
<dbReference type="STRING" id="5762.D2W0J3"/>
<proteinExistence type="predicted"/>
<dbReference type="GO" id="GO:0016787">
    <property type="term" value="F:hydrolase activity"/>
    <property type="evidence" value="ECO:0007669"/>
    <property type="project" value="InterPro"/>
</dbReference>
<dbReference type="InterPro" id="IPR024071">
    <property type="entry name" value="S-Me-THD_C_sf"/>
</dbReference>
<dbReference type="InterPro" id="IPR043129">
    <property type="entry name" value="ATPase_NBD"/>
</dbReference>
<dbReference type="SUPFAM" id="SSF53067">
    <property type="entry name" value="Actin-like ATPase domain"/>
    <property type="match status" value="1"/>
</dbReference>
<dbReference type="InterPro" id="IPR008040">
    <property type="entry name" value="Hydant_A_N"/>
</dbReference>
<dbReference type="Gene3D" id="2.40.390.10">
    <property type="entry name" value="CV3147-like"/>
    <property type="match status" value="1"/>
</dbReference>
<feature type="domain" description="Hydantoinase/oxoprolinase N-terminal" evidence="2">
    <location>
        <begin position="10"/>
        <end position="187"/>
    </location>
</feature>
<dbReference type="InterPro" id="IPR027479">
    <property type="entry name" value="S-Me-THD_N_sf"/>
</dbReference>
<evidence type="ECO:0000313" key="6">
    <source>
        <dbReference type="Proteomes" id="UP000006671"/>
    </source>
</evidence>
<gene>
    <name evidence="5" type="ORF">NAEGRDRAFT_81934</name>
</gene>
<dbReference type="PANTHER" id="PTHR11365">
    <property type="entry name" value="5-OXOPROLINASE RELATED"/>
    <property type="match status" value="1"/>
</dbReference>
<dbReference type="PANTHER" id="PTHR11365:SF10">
    <property type="entry name" value="HYDANTOINASE_OXOPROLINASE"/>
    <property type="match status" value="1"/>
</dbReference>
<evidence type="ECO:0000259" key="2">
    <source>
        <dbReference type="Pfam" id="PF05378"/>
    </source>
</evidence>
<evidence type="ECO:0000259" key="1">
    <source>
        <dbReference type="Pfam" id="PF01968"/>
    </source>
</evidence>
<dbReference type="EMBL" id="GG738918">
    <property type="protein sequence ID" value="EFC37487.1"/>
    <property type="molecule type" value="Genomic_DNA"/>
</dbReference>
<name>D2W0J3_NAEGR</name>
<dbReference type="KEGG" id="ngr:NAEGRDRAFT_81934"/>
<dbReference type="Pfam" id="PF06032">
    <property type="entry name" value="S-Me-THD_N"/>
    <property type="match status" value="1"/>
</dbReference>
<accession>D2W0J3</accession>
<dbReference type="InterPro" id="IPR045079">
    <property type="entry name" value="Oxoprolinase-like"/>
</dbReference>
<keyword evidence="6" id="KW-1185">Reference proteome</keyword>
<sequence>MSLSPPLFIIGIDVGSTTTDCALINYSAGNIVEHSIKTQTSPDITSGIMKAIDQVMMMKNDQQVSGQRKGKILCVIIGTTHFVNAILSFSPDLEKVAVCRLGSSANNSLPPCESFPERLKELVLGDYYKIDGGYQVDGREILPVNQDQVQQMCQSLKEKNLKNIVISGIFSPINSEQEKQVADWIREFFNHDSELKITCSNEISEMGFMQRENASILNACLKGVSRSICYAFQEAIRSKYACPFFLTQNDGTLIPPNLVTEFPIFTIQSGPTNSMKGAAFLSGVENAIVVDIGGLTTDVGVLVNGFPRLSNNNVSIGNVPTNFRVPDVYSVAMGGGSIVSFNENEENSSIQIGPKSVGFNIFTESLSYGGNTVTTTDAAVALGLLKNCEWGASPELLSQTTQRLGKRAPQIVDKIHSIVEEAIDHVKIASTNVPVLLVGGGSSLIDENRKFEGVSKIIKPKHYQCANAVGAALCDVSGRVDTVINISASGGNREKVIETVKKEATEKAIKNGAKPESVEIVDFECIPLAYIPGDSCRFLCKAVGNLDFNSISNNLEFLIEKPLTSSKREERKEQFSNEKTNQSIVNIKSYQPNISVSDKDNRKEWILTKTDIDCIEIGSGVVSSGGGGSPKQSAVLARSLLSHGKEIKIISPESIAEDAFVLPVAMMGAPLVIQEKSIVEEFLPAIESMSNFTKKKIEAIFCIEIGGSNSITPLLIAATSGLPVVDCDGMGRAYPELDMVTHFIDGCSPVPTMLLDDMNNQVLITSVNPRNPCKGLESILRPIAVQMGSMSGIILNPISKKELMQSTVHNSYSGVWSIGKGILEAHSQSLDPIQTILNSNNGDLFFSGKISDVNRKTTSGFNIGKCVISGLGKDQGKICIVEFQNEFLRAVIVKDYDPSLETIPQESIQSLAIVPNIISIVDSQTGLAIQTEELRYGFRISVLVLGGTPKFHTPKGLKTVGPTAFGYPEITDLSFIKTNEFKSIF</sequence>
<protein>
    <submittedName>
        <fullName evidence="5">Hydantoinase/oxoprolinase</fullName>
    </submittedName>
</protein>
<dbReference type="SUPFAM" id="SSF160991">
    <property type="entry name" value="CV3147-like"/>
    <property type="match status" value="1"/>
</dbReference>